<dbReference type="SUPFAM" id="SSF53187">
    <property type="entry name" value="Zn-dependent exopeptidases"/>
    <property type="match status" value="1"/>
</dbReference>
<dbReference type="KEGG" id="tli:Tlie_0506"/>
<evidence type="ECO:0000256" key="6">
    <source>
        <dbReference type="ARBA" id="ARBA00022801"/>
    </source>
</evidence>
<evidence type="ECO:0000256" key="3">
    <source>
        <dbReference type="ARBA" id="ARBA00009528"/>
    </source>
</evidence>
<organism evidence="9 10">
    <name type="scientific">Thermovirga lienii (strain ATCC BAA-1197 / DSM 17291 / Cas60314)</name>
    <dbReference type="NCBI Taxonomy" id="580340"/>
    <lineage>
        <taxon>Bacteria</taxon>
        <taxon>Thermotogati</taxon>
        <taxon>Synergistota</taxon>
        <taxon>Synergistia</taxon>
        <taxon>Synergistales</taxon>
        <taxon>Thermovirgaceae</taxon>
        <taxon>Thermovirga</taxon>
    </lineage>
</organism>
<evidence type="ECO:0000313" key="10">
    <source>
        <dbReference type="Proteomes" id="UP000005868"/>
    </source>
</evidence>
<evidence type="ECO:0000256" key="1">
    <source>
        <dbReference type="ARBA" id="ARBA00000135"/>
    </source>
</evidence>
<comment type="similarity">
    <text evidence="3 7">Belongs to the peptidase M17 family.</text>
</comment>
<dbReference type="InterPro" id="IPR043472">
    <property type="entry name" value="Macro_dom-like"/>
</dbReference>
<comment type="catalytic activity">
    <reaction evidence="1 7">
        <text>Release of an N-terminal amino acid, Xaa-|-Yaa-, in which Xaa is preferably Leu, but may be other amino acids including Pro although not Arg or Lys, and Yaa may be Pro. Amino acid amides and methyl esters are also readily hydrolyzed, but rates on arylamides are exceedingly low.</text>
        <dbReference type="EC" id="3.4.11.1"/>
    </reaction>
</comment>
<evidence type="ECO:0000256" key="2">
    <source>
        <dbReference type="ARBA" id="ARBA00000967"/>
    </source>
</evidence>
<comment type="function">
    <text evidence="7">Presumably involved in the processing and regular turnover of intracellular proteins. Catalyzes the removal of unsubstituted N-terminal amino acids from various peptides.</text>
</comment>
<comment type="cofactor">
    <cofactor evidence="7">
        <name>Mn(2+)</name>
        <dbReference type="ChEBI" id="CHEBI:29035"/>
    </cofactor>
    <text evidence="7">Binds 2 manganese ions per subunit.</text>
</comment>
<evidence type="ECO:0000256" key="4">
    <source>
        <dbReference type="ARBA" id="ARBA00022438"/>
    </source>
</evidence>
<reference evidence="9 10" key="2">
    <citation type="journal article" date="2012" name="Stand. Genomic Sci.">
        <title>Genome sequence of the moderately thermophilic, amino-acid-degrading and sulfur-reducing bacterium Thermovirga lienii type strain (Cas60314(T)).</title>
        <authorList>
            <person name="Goker M."/>
            <person name="Saunders E."/>
            <person name="Lapidus A."/>
            <person name="Nolan M."/>
            <person name="Lucas S."/>
            <person name="Hammon N."/>
            <person name="Deshpande S."/>
            <person name="Cheng J.F."/>
            <person name="Han C."/>
            <person name="Tapia R."/>
            <person name="Goodwin L.A."/>
            <person name="Pitluck S."/>
            <person name="Liolios K."/>
            <person name="Mavromatis K."/>
            <person name="Pagani I."/>
            <person name="Ivanova N."/>
            <person name="Mikhailova N."/>
            <person name="Pati A."/>
            <person name="Chen A."/>
            <person name="Palaniappan K."/>
            <person name="Land M."/>
            <person name="Chang Y.J."/>
            <person name="Jeffries C.D."/>
            <person name="Brambilla E.M."/>
            <person name="Rohde M."/>
            <person name="Spring S."/>
            <person name="Detter J.C."/>
            <person name="Woyke T."/>
            <person name="Bristow J."/>
            <person name="Eisen J.A."/>
            <person name="Markowitz V."/>
            <person name="Hugenholtz P."/>
            <person name="Kyrpides N.C."/>
            <person name="Klenk H.P."/>
        </authorList>
    </citation>
    <scope>NUCLEOTIDE SEQUENCE [LARGE SCALE GENOMIC DNA]</scope>
    <source>
        <strain evidence="10">ATCC BAA-1197 / DSM 17291 / Cas60314</strain>
    </source>
</reference>
<feature type="binding site" evidence="7">
    <location>
        <position position="275"/>
    </location>
    <ligand>
        <name>Mn(2+)</name>
        <dbReference type="ChEBI" id="CHEBI:29035"/>
        <label>2</label>
    </ligand>
</feature>
<feature type="binding site" evidence="7">
    <location>
        <position position="336"/>
    </location>
    <ligand>
        <name>Mn(2+)</name>
        <dbReference type="ChEBI" id="CHEBI:29035"/>
        <label>2</label>
    </ligand>
</feature>
<dbReference type="SUPFAM" id="SSF52949">
    <property type="entry name" value="Macro domain-like"/>
    <property type="match status" value="1"/>
</dbReference>
<dbReference type="Proteomes" id="UP000005868">
    <property type="component" value="Chromosome"/>
</dbReference>
<evidence type="ECO:0000256" key="7">
    <source>
        <dbReference type="HAMAP-Rule" id="MF_00181"/>
    </source>
</evidence>
<evidence type="ECO:0000256" key="5">
    <source>
        <dbReference type="ARBA" id="ARBA00022670"/>
    </source>
</evidence>
<dbReference type="EC" id="3.4.11.1" evidence="7"/>
<proteinExistence type="inferred from homology"/>
<comment type="catalytic activity">
    <reaction evidence="2 7">
        <text>Release of an N-terminal amino acid, preferentially leucine, but not glutamic or aspartic acids.</text>
        <dbReference type="EC" id="3.4.11.10"/>
    </reaction>
</comment>
<comment type="subcellular location">
    <subcellularLocation>
        <location evidence="7">Cytoplasm</location>
    </subcellularLocation>
</comment>
<dbReference type="HAMAP" id="MF_00181">
    <property type="entry name" value="Cytosol_peptidase_M17"/>
    <property type="match status" value="1"/>
</dbReference>
<protein>
    <recommendedName>
        <fullName evidence="7">Probable cytosol aminopeptidase</fullName>
        <ecNumber evidence="7">3.4.11.1</ecNumber>
    </recommendedName>
    <alternativeName>
        <fullName evidence="7">Leucine aminopeptidase</fullName>
        <shortName evidence="7">LAP</shortName>
        <ecNumber evidence="7">3.4.11.10</ecNumber>
    </alternativeName>
    <alternativeName>
        <fullName evidence="7">Leucyl aminopeptidase</fullName>
    </alternativeName>
</protein>
<dbReference type="InterPro" id="IPR008283">
    <property type="entry name" value="Peptidase_M17_N"/>
</dbReference>
<feature type="binding site" evidence="7">
    <location>
        <position position="257"/>
    </location>
    <ligand>
        <name>Mn(2+)</name>
        <dbReference type="ChEBI" id="CHEBI:29035"/>
        <label>2</label>
    </ligand>
</feature>
<dbReference type="eggNOG" id="COG0260">
    <property type="taxonomic scope" value="Bacteria"/>
</dbReference>
<evidence type="ECO:0000259" key="8">
    <source>
        <dbReference type="PROSITE" id="PS00631"/>
    </source>
</evidence>
<dbReference type="InterPro" id="IPR011356">
    <property type="entry name" value="Leucine_aapep/pepB"/>
</dbReference>
<dbReference type="AlphaFoldDB" id="G7V805"/>
<keyword evidence="4 7" id="KW-0031">Aminopeptidase</keyword>
<dbReference type="GO" id="GO:0030145">
    <property type="term" value="F:manganese ion binding"/>
    <property type="evidence" value="ECO:0007669"/>
    <property type="project" value="UniProtKB-UniRule"/>
</dbReference>
<dbReference type="Pfam" id="PF02789">
    <property type="entry name" value="Peptidase_M17_N"/>
    <property type="match status" value="1"/>
</dbReference>
<dbReference type="EC" id="3.4.11.10" evidence="7"/>
<dbReference type="Pfam" id="PF00883">
    <property type="entry name" value="Peptidase_M17"/>
    <property type="match status" value="1"/>
</dbReference>
<feature type="active site" evidence="7">
    <location>
        <position position="264"/>
    </location>
</feature>
<keyword evidence="7" id="KW-0479">Metal-binding</keyword>
<keyword evidence="10" id="KW-1185">Reference proteome</keyword>
<name>G7V805_THELD</name>
<dbReference type="InterPro" id="IPR023042">
    <property type="entry name" value="Peptidase_M17_leu_NH2_pept"/>
</dbReference>
<feature type="active site" evidence="7">
    <location>
        <position position="338"/>
    </location>
</feature>
<keyword evidence="7" id="KW-0963">Cytoplasm</keyword>
<dbReference type="GO" id="GO:0005737">
    <property type="term" value="C:cytoplasm"/>
    <property type="evidence" value="ECO:0007669"/>
    <property type="project" value="UniProtKB-SubCell"/>
</dbReference>
<keyword evidence="7" id="KW-0464">Manganese</keyword>
<sequence>MDIKAYMGSASEWSGDALAVFVSEEDLGDFRFLGEDIANLISWRVSESSFKAQKDTTLWTCLFDKRVKHVFLVGLGKESQFQLDDFRRAAALVVKQATKERCRDVLMVSARDSLRGVHQAMVEGAVLGSYKFSKYKTKKDNGNEWEIERIYVKGSGESDIKEGTVFAESQNFVRDLVNEPGNVINPVSLAEKAKKIGEEGNLEVYVYDENQLKEMGMMGLLSVGGASKTPPRLIHMIYKPQNPVEKIAFVGKGITFDSGGLNIKPSDFMRTMKGDKAGACNVLGLMRAIAKMDLPFEVHGFIGAAENMPGGGAYRPDDIIRLRNGKTVEIDNTDAEGRVTLADVLSYASEQNPSCIIDMATLTGACAVALGEYTAGVFANDDELVSDFLATAKETGERMWQLPIDDERLRKKIKSPVADVVNSAGRYGGAITAAMFLQEFVGEGIKWLHVDMAGTDNTKEEYGYYIKGATGFGVRTCLAWLREKERKGPAGL</sequence>
<dbReference type="GO" id="GO:0006508">
    <property type="term" value="P:proteolysis"/>
    <property type="evidence" value="ECO:0007669"/>
    <property type="project" value="UniProtKB-KW"/>
</dbReference>
<keyword evidence="5 7" id="KW-0645">Protease</keyword>
<dbReference type="NCBIfam" id="NF002073">
    <property type="entry name" value="PRK00913.1-2"/>
    <property type="match status" value="1"/>
</dbReference>
<feature type="binding site" evidence="7">
    <location>
        <position position="336"/>
    </location>
    <ligand>
        <name>Mn(2+)</name>
        <dbReference type="ChEBI" id="CHEBI:29035"/>
        <label>1</label>
    </ligand>
</feature>
<keyword evidence="6 7" id="KW-0378">Hydrolase</keyword>
<dbReference type="PRINTS" id="PR00481">
    <property type="entry name" value="LAMNOPPTDASE"/>
</dbReference>
<dbReference type="PANTHER" id="PTHR11963:SF23">
    <property type="entry name" value="CYTOSOL AMINOPEPTIDASE"/>
    <property type="match status" value="1"/>
</dbReference>
<feature type="domain" description="Cytosol aminopeptidase" evidence="8">
    <location>
        <begin position="332"/>
        <end position="339"/>
    </location>
</feature>
<dbReference type="EMBL" id="CP003096">
    <property type="protein sequence ID" value="AER66241.1"/>
    <property type="molecule type" value="Genomic_DNA"/>
</dbReference>
<dbReference type="GO" id="GO:0070006">
    <property type="term" value="F:metalloaminopeptidase activity"/>
    <property type="evidence" value="ECO:0007669"/>
    <property type="project" value="InterPro"/>
</dbReference>
<dbReference type="Gene3D" id="3.40.220.10">
    <property type="entry name" value="Leucine Aminopeptidase, subunit E, domain 1"/>
    <property type="match status" value="1"/>
</dbReference>
<dbReference type="Gene3D" id="3.40.630.10">
    <property type="entry name" value="Zn peptidases"/>
    <property type="match status" value="1"/>
</dbReference>
<dbReference type="STRING" id="580340.Tlie_0506"/>
<feature type="binding site" evidence="7">
    <location>
        <position position="257"/>
    </location>
    <ligand>
        <name>Mn(2+)</name>
        <dbReference type="ChEBI" id="CHEBI:29035"/>
        <label>1</label>
    </ligand>
</feature>
<accession>G7V805</accession>
<gene>
    <name evidence="7" type="primary">pepA</name>
    <name evidence="9" type="ordered locus">Tlie_0506</name>
</gene>
<dbReference type="PROSITE" id="PS00631">
    <property type="entry name" value="CYTOSOL_AP"/>
    <property type="match status" value="1"/>
</dbReference>
<feature type="binding site" evidence="7">
    <location>
        <position position="252"/>
    </location>
    <ligand>
        <name>Mn(2+)</name>
        <dbReference type="ChEBI" id="CHEBI:29035"/>
        <label>2</label>
    </ligand>
</feature>
<reference evidence="10" key="1">
    <citation type="submission" date="2011-10" db="EMBL/GenBank/DDBJ databases">
        <title>The complete genome of chromosome of Thermovirga lienii DSM 17291.</title>
        <authorList>
            <consortium name="US DOE Joint Genome Institute (JGI-PGF)"/>
            <person name="Lucas S."/>
            <person name="Copeland A."/>
            <person name="Lapidus A."/>
            <person name="Glavina del Rio T."/>
            <person name="Dalin E."/>
            <person name="Tice H."/>
            <person name="Bruce D."/>
            <person name="Goodwin L."/>
            <person name="Pitluck S."/>
            <person name="Peters L."/>
            <person name="Mikhailova N."/>
            <person name="Saunders E."/>
            <person name="Kyrpides N."/>
            <person name="Mavromatis K."/>
            <person name="Ivanova N."/>
            <person name="Last F.I."/>
            <person name="Brettin T."/>
            <person name="Detter J.C."/>
            <person name="Han C."/>
            <person name="Larimer F."/>
            <person name="Land M."/>
            <person name="Hauser L."/>
            <person name="Markowitz V."/>
            <person name="Cheng J.-F."/>
            <person name="Hugenholtz P."/>
            <person name="Woyke T."/>
            <person name="Wu D."/>
            <person name="Spring S."/>
            <person name="Schroeder M."/>
            <person name="Brambilla E.-M."/>
            <person name="Klenk H.-P."/>
            <person name="Eisen J.A."/>
        </authorList>
    </citation>
    <scope>NUCLEOTIDE SEQUENCE [LARGE SCALE GENOMIC DNA]</scope>
    <source>
        <strain evidence="10">ATCC BAA-1197 / DSM 17291 / Cas60314</strain>
    </source>
</reference>
<dbReference type="InterPro" id="IPR000819">
    <property type="entry name" value="Peptidase_M17_C"/>
</dbReference>
<dbReference type="HOGENOM" id="CLU_013734_2_2_0"/>
<evidence type="ECO:0000313" key="9">
    <source>
        <dbReference type="EMBL" id="AER66241.1"/>
    </source>
</evidence>
<dbReference type="PANTHER" id="PTHR11963">
    <property type="entry name" value="LEUCINE AMINOPEPTIDASE-RELATED"/>
    <property type="match status" value="1"/>
</dbReference>
<feature type="binding site" evidence="7">
    <location>
        <position position="334"/>
    </location>
    <ligand>
        <name>Mn(2+)</name>
        <dbReference type="ChEBI" id="CHEBI:29035"/>
        <label>1</label>
    </ligand>
</feature>
<dbReference type="CDD" id="cd00433">
    <property type="entry name" value="Peptidase_M17"/>
    <property type="match status" value="1"/>
</dbReference>